<proteinExistence type="predicted"/>
<dbReference type="Proteomes" id="UP000198670">
    <property type="component" value="Unassembled WGS sequence"/>
</dbReference>
<feature type="domain" description="DUF3823" evidence="2">
    <location>
        <begin position="31"/>
        <end position="119"/>
    </location>
</feature>
<dbReference type="Gene3D" id="2.60.40.1120">
    <property type="entry name" value="Carboxypeptidase-like, regulatory domain"/>
    <property type="match status" value="1"/>
</dbReference>
<evidence type="ECO:0000313" key="5">
    <source>
        <dbReference type="Proteomes" id="UP000198670"/>
    </source>
</evidence>
<sequence>MIMKKIWIVLLPLALMAGGCGFDNYDEPQSKLFGRVTYNGEALGVRGTGEAVQLQLYQDGYELRNPIPVYVAQDGTFEATLFDGEYKLVTRDNNGPWVNDRDTTVVDLRGTTNVDIEVTPYFTLSDVSLALNGNALSASFQIDQVVEDGAVDYAMILVSKTAFVDDVVYIVREDLSDPEAGTTITQSVDLSGNGDFNAGAPLFARVGVRPVGKDQAIYSQVVKLR</sequence>
<dbReference type="STRING" id="1477437.SAMN05444682_107163"/>
<accession>A0A1I3NBR6</accession>
<name>A0A1I3NBR6_9SPHI</name>
<evidence type="ECO:0000259" key="3">
    <source>
        <dbReference type="Pfam" id="PF18003"/>
    </source>
</evidence>
<dbReference type="Pfam" id="PF12866">
    <property type="entry name" value="DUF3823"/>
    <property type="match status" value="1"/>
</dbReference>
<evidence type="ECO:0008006" key="6">
    <source>
        <dbReference type="Google" id="ProtNLM"/>
    </source>
</evidence>
<evidence type="ECO:0000256" key="1">
    <source>
        <dbReference type="SAM" id="SignalP"/>
    </source>
</evidence>
<dbReference type="Pfam" id="PF18003">
    <property type="entry name" value="DUF3823_C"/>
    <property type="match status" value="1"/>
</dbReference>
<protein>
    <recommendedName>
        <fullName evidence="6">DUF3823 domain-containing protein</fullName>
    </recommendedName>
</protein>
<dbReference type="PROSITE" id="PS51257">
    <property type="entry name" value="PROKAR_LIPOPROTEIN"/>
    <property type="match status" value="1"/>
</dbReference>
<dbReference type="Gene3D" id="2.60.40.2060">
    <property type="match status" value="1"/>
</dbReference>
<reference evidence="4 5" key="1">
    <citation type="submission" date="2016-10" db="EMBL/GenBank/DDBJ databases">
        <authorList>
            <person name="de Groot N.N."/>
        </authorList>
    </citation>
    <scope>NUCLEOTIDE SEQUENCE [LARGE SCALE GENOMIC DNA]</scope>
    <source>
        <strain evidence="4 5">RK1</strain>
    </source>
</reference>
<dbReference type="InterPro" id="IPR024278">
    <property type="entry name" value="DUF3823_N"/>
</dbReference>
<dbReference type="AlphaFoldDB" id="A0A1I3NBR6"/>
<organism evidence="4 5">
    <name type="scientific">Parapedobacter indicus</name>
    <dbReference type="NCBI Taxonomy" id="1477437"/>
    <lineage>
        <taxon>Bacteria</taxon>
        <taxon>Pseudomonadati</taxon>
        <taxon>Bacteroidota</taxon>
        <taxon>Sphingobacteriia</taxon>
        <taxon>Sphingobacteriales</taxon>
        <taxon>Sphingobacteriaceae</taxon>
        <taxon>Parapedobacter</taxon>
    </lineage>
</organism>
<feature type="domain" description="DUF3823" evidence="3">
    <location>
        <begin position="122"/>
        <end position="223"/>
    </location>
</feature>
<evidence type="ECO:0000259" key="2">
    <source>
        <dbReference type="Pfam" id="PF12866"/>
    </source>
</evidence>
<dbReference type="EMBL" id="FOQO01000007">
    <property type="protein sequence ID" value="SFJ06771.1"/>
    <property type="molecule type" value="Genomic_DNA"/>
</dbReference>
<feature type="chain" id="PRO_5011687441" description="DUF3823 domain-containing protein" evidence="1">
    <location>
        <begin position="23"/>
        <end position="225"/>
    </location>
</feature>
<evidence type="ECO:0000313" key="4">
    <source>
        <dbReference type="EMBL" id="SFJ06771.1"/>
    </source>
</evidence>
<gene>
    <name evidence="4" type="ORF">SAMN05444682_107163</name>
</gene>
<feature type="signal peptide" evidence="1">
    <location>
        <begin position="1"/>
        <end position="22"/>
    </location>
</feature>
<keyword evidence="1" id="KW-0732">Signal</keyword>
<dbReference type="InterPro" id="IPR041186">
    <property type="entry name" value="DUF3823_C"/>
</dbReference>
<keyword evidence="5" id="KW-1185">Reference proteome</keyword>